<comment type="similarity">
    <text evidence="1">Belongs to the nuclear import and ribosome assembly adapter family.</text>
</comment>
<evidence type="ECO:0000256" key="2">
    <source>
        <dbReference type="SAM" id="MobiDB-lite"/>
    </source>
</evidence>
<gene>
    <name evidence="4" type="ORF">DFH08DRAFT_1019092</name>
</gene>
<name>A0AAD6ZQT3_9AGAR</name>
<feature type="region of interest" description="Disordered" evidence="2">
    <location>
        <begin position="376"/>
        <end position="413"/>
    </location>
</feature>
<proteinExistence type="inferred from homology"/>
<dbReference type="EMBL" id="JARIHO010000032">
    <property type="protein sequence ID" value="KAJ7334663.1"/>
    <property type="molecule type" value="Genomic_DNA"/>
</dbReference>
<organism evidence="4 5">
    <name type="scientific">Mycena albidolilacea</name>
    <dbReference type="NCBI Taxonomy" id="1033008"/>
    <lineage>
        <taxon>Eukaryota</taxon>
        <taxon>Fungi</taxon>
        <taxon>Dikarya</taxon>
        <taxon>Basidiomycota</taxon>
        <taxon>Agaricomycotina</taxon>
        <taxon>Agaricomycetes</taxon>
        <taxon>Agaricomycetidae</taxon>
        <taxon>Agaricales</taxon>
        <taxon>Marasmiineae</taxon>
        <taxon>Mycenaceae</taxon>
        <taxon>Mycena</taxon>
    </lineage>
</organism>
<dbReference type="GO" id="GO:0042273">
    <property type="term" value="P:ribosomal large subunit biogenesis"/>
    <property type="evidence" value="ECO:0007669"/>
    <property type="project" value="TreeGrafter"/>
</dbReference>
<dbReference type="Gene3D" id="1.25.10.10">
    <property type="entry name" value="Leucine-rich Repeat Variant"/>
    <property type="match status" value="1"/>
</dbReference>
<keyword evidence="5" id="KW-1185">Reference proteome</keyword>
<evidence type="ECO:0000259" key="3">
    <source>
        <dbReference type="Pfam" id="PF25567"/>
    </source>
</evidence>
<dbReference type="InterPro" id="IPR052616">
    <property type="entry name" value="SYO1-like"/>
</dbReference>
<dbReference type="SUPFAM" id="SSF48371">
    <property type="entry name" value="ARM repeat"/>
    <property type="match status" value="1"/>
</dbReference>
<dbReference type="Pfam" id="PF25567">
    <property type="entry name" value="TPR_SYO1"/>
    <property type="match status" value="1"/>
</dbReference>
<dbReference type="AlphaFoldDB" id="A0AAD6ZQT3"/>
<dbReference type="CDD" id="cd13394">
    <property type="entry name" value="Syo1_like"/>
    <property type="match status" value="1"/>
</dbReference>
<protein>
    <submittedName>
        <fullName evidence="4">Armadillo-type protein</fullName>
    </submittedName>
</protein>
<reference evidence="4" key="1">
    <citation type="submission" date="2023-03" db="EMBL/GenBank/DDBJ databases">
        <title>Massive genome expansion in bonnet fungi (Mycena s.s.) driven by repeated elements and novel gene families across ecological guilds.</title>
        <authorList>
            <consortium name="Lawrence Berkeley National Laboratory"/>
            <person name="Harder C.B."/>
            <person name="Miyauchi S."/>
            <person name="Viragh M."/>
            <person name="Kuo A."/>
            <person name="Thoen E."/>
            <person name="Andreopoulos B."/>
            <person name="Lu D."/>
            <person name="Skrede I."/>
            <person name="Drula E."/>
            <person name="Henrissat B."/>
            <person name="Morin E."/>
            <person name="Kohler A."/>
            <person name="Barry K."/>
            <person name="LaButti K."/>
            <person name="Morin E."/>
            <person name="Salamov A."/>
            <person name="Lipzen A."/>
            <person name="Mereny Z."/>
            <person name="Hegedus B."/>
            <person name="Baldrian P."/>
            <person name="Stursova M."/>
            <person name="Weitz H."/>
            <person name="Taylor A."/>
            <person name="Grigoriev I.V."/>
            <person name="Nagy L.G."/>
            <person name="Martin F."/>
            <person name="Kauserud H."/>
        </authorList>
    </citation>
    <scope>NUCLEOTIDE SEQUENCE</scope>
    <source>
        <strain evidence="4">CBHHK002</strain>
    </source>
</reference>
<dbReference type="InterPro" id="IPR057990">
    <property type="entry name" value="TPR_SYO1"/>
</dbReference>
<feature type="compositionally biased region" description="Polar residues" evidence="2">
    <location>
        <begin position="323"/>
        <end position="333"/>
    </location>
</feature>
<feature type="domain" description="SYO1-like TPR repeats" evidence="3">
    <location>
        <begin position="438"/>
        <end position="700"/>
    </location>
</feature>
<dbReference type="Proteomes" id="UP001218218">
    <property type="component" value="Unassembled WGS sequence"/>
</dbReference>
<comment type="caution">
    <text evidence="4">The sequence shown here is derived from an EMBL/GenBank/DDBJ whole genome shotgun (WGS) entry which is preliminary data.</text>
</comment>
<feature type="compositionally biased region" description="Basic residues" evidence="2">
    <location>
        <begin position="1"/>
        <end position="15"/>
    </location>
</feature>
<evidence type="ECO:0000313" key="4">
    <source>
        <dbReference type="EMBL" id="KAJ7334663.1"/>
    </source>
</evidence>
<accession>A0AAD6ZQT3</accession>
<dbReference type="PANTHER" id="PTHR13347">
    <property type="entry name" value="HEAT REPEAT-CONTAINING PROTEIN 3"/>
    <property type="match status" value="1"/>
</dbReference>
<sequence length="704" mass="74688">MGKAQKKKAMRRHNPMRVPDSHLPQGLASASETSSKTEAILPIIQKMQGTDVAERKWACVAVSNLIQNDPSTRRLLQGKNVVGALITRLTDSEEEVAIEALGALRNLCIDGGYDICAEMYNKSILVPLRTFVPKVSTTLSQYLEGAQNAPENAQTLVYEFADNLITVLWCLSETSNKALTAINEMKLTPFLMSFLAAREKIPLAPVTAAAQCLYVLTDDNYPAIADVRSDGSYIACLMSILTPDETSPPPNPNGKAPVDSPDPRAVTLRVLASGILRNISPIPPPSAASAVDVDKDIVLPQLQPVVSALSLPEASASALELISKSQQDSTTPNIEKLSLKNTPKTDHKSPAEIELERLEGRLRTVQLALEILTGACATLPDPEPETEGEVPTGANEEGDDDIAEDAEDDDADLPPDMDMAIDNDVAMDASAPQPLPALVQPLLALIQPTTLSFPPLAAPSPHPPTTSALSAIHVAALECLNNIFLALARSGGGGGSAADTAGGRAVWDAVWAALGVVGTQTGPGQERRRAMWEVAVGVLWGVASVYRGSLDPNPEHVRALMALCDGASAAAATDAQLRVKCIGTLECLAMSPAPASLEANATIAAYLLSMLPSLSAPVSPAGTEPMLQAAASLIDIYSDEGAPWDGNFRTGGYLERLAESVEGVKKAVRAIDRRKEGGRELRRRGEEVRDNLVAFVEYRRGLGL</sequence>
<evidence type="ECO:0000313" key="5">
    <source>
        <dbReference type="Proteomes" id="UP001218218"/>
    </source>
</evidence>
<dbReference type="PANTHER" id="PTHR13347:SF1">
    <property type="entry name" value="HEAT REPEAT-CONTAINING PROTEIN 3"/>
    <property type="match status" value="1"/>
</dbReference>
<feature type="region of interest" description="Disordered" evidence="2">
    <location>
        <begin position="1"/>
        <end position="34"/>
    </location>
</feature>
<feature type="compositionally biased region" description="Acidic residues" evidence="2">
    <location>
        <begin position="396"/>
        <end position="413"/>
    </location>
</feature>
<dbReference type="GO" id="GO:0006606">
    <property type="term" value="P:protein import into nucleus"/>
    <property type="evidence" value="ECO:0007669"/>
    <property type="project" value="TreeGrafter"/>
</dbReference>
<dbReference type="InterPro" id="IPR016024">
    <property type="entry name" value="ARM-type_fold"/>
</dbReference>
<feature type="region of interest" description="Disordered" evidence="2">
    <location>
        <begin position="323"/>
        <end position="350"/>
    </location>
</feature>
<dbReference type="InterPro" id="IPR011989">
    <property type="entry name" value="ARM-like"/>
</dbReference>
<evidence type="ECO:0000256" key="1">
    <source>
        <dbReference type="ARBA" id="ARBA00049983"/>
    </source>
</evidence>
<dbReference type="GO" id="GO:0051082">
    <property type="term" value="F:unfolded protein binding"/>
    <property type="evidence" value="ECO:0007669"/>
    <property type="project" value="TreeGrafter"/>
</dbReference>